<organism evidence="3 4">
    <name type="scientific">Halobacillus alkaliphilus</name>
    <dbReference type="NCBI Taxonomy" id="396056"/>
    <lineage>
        <taxon>Bacteria</taxon>
        <taxon>Bacillati</taxon>
        <taxon>Bacillota</taxon>
        <taxon>Bacilli</taxon>
        <taxon>Bacillales</taxon>
        <taxon>Bacillaceae</taxon>
        <taxon>Halobacillus</taxon>
    </lineage>
</organism>
<evidence type="ECO:0000313" key="3">
    <source>
        <dbReference type="EMBL" id="SFF63990.1"/>
    </source>
</evidence>
<feature type="transmembrane region" description="Helical" evidence="1">
    <location>
        <begin position="171"/>
        <end position="192"/>
    </location>
</feature>
<dbReference type="Proteomes" id="UP000198897">
    <property type="component" value="Unassembled WGS sequence"/>
</dbReference>
<feature type="transmembrane region" description="Helical" evidence="1">
    <location>
        <begin position="199"/>
        <end position="217"/>
    </location>
</feature>
<proteinExistence type="predicted"/>
<dbReference type="Gene3D" id="1.10.1900.10">
    <property type="entry name" value="c-terminal domain of poly(a) binding protein"/>
    <property type="match status" value="1"/>
</dbReference>
<dbReference type="Pfam" id="PF08006">
    <property type="entry name" value="HAAS_TM"/>
    <property type="match status" value="1"/>
</dbReference>
<dbReference type="SUPFAM" id="SSF158560">
    <property type="entry name" value="BH3980-like"/>
    <property type="match status" value="1"/>
</dbReference>
<dbReference type="RefSeq" id="WP_089750259.1">
    <property type="nucleotide sequence ID" value="NZ_FOOG01000004.1"/>
</dbReference>
<sequence>MELSKESEDFIGRLQVYLMASGKKEKEIEEITEELKDHLHEAERRGKGIEDVVGNSPKEYMEQFSQEMPLDKGMIFKVIPLIYIGALAYLLIGEIMDGGVEFSLLEAVGYPVIFLFIIGIYSFGLRYISSSRPARWKEWLIYGIAGFAPMGSFVALVFFNNQFSTPTVEFGTAGNVLTFLFAAAVFIGMALWSKLWAPIIIPVLLFVPEYLIGLTELSTSTKLILTSSFILIGPLVYFLILFKKENKSST</sequence>
<dbReference type="OrthoDB" id="1750748at2"/>
<evidence type="ECO:0000259" key="2">
    <source>
        <dbReference type="Pfam" id="PF08006"/>
    </source>
</evidence>
<feature type="domain" description="HAAS transmembrane region" evidence="2">
    <location>
        <begin position="89"/>
        <end position="202"/>
    </location>
</feature>
<dbReference type="PANTHER" id="PTHR41307">
    <property type="entry name" value="MEMBRANE PROTEIN-RELATED"/>
    <property type="match status" value="1"/>
</dbReference>
<name>A0A1I2KCQ1_9BACI</name>
<protein>
    <submittedName>
        <fullName evidence="3">Uncharacterized membrane-anchored protein</fullName>
    </submittedName>
</protein>
<reference evidence="4" key="1">
    <citation type="submission" date="2016-10" db="EMBL/GenBank/DDBJ databases">
        <authorList>
            <person name="Varghese N."/>
            <person name="Submissions S."/>
        </authorList>
    </citation>
    <scope>NUCLEOTIDE SEQUENCE [LARGE SCALE GENOMIC DNA]</scope>
    <source>
        <strain evidence="4">FP5</strain>
    </source>
</reference>
<feature type="transmembrane region" description="Helical" evidence="1">
    <location>
        <begin position="140"/>
        <end position="159"/>
    </location>
</feature>
<evidence type="ECO:0000256" key="1">
    <source>
        <dbReference type="SAM" id="Phobius"/>
    </source>
</evidence>
<gene>
    <name evidence="3" type="ORF">SAMN05216353_1049</name>
</gene>
<feature type="transmembrane region" description="Helical" evidence="1">
    <location>
        <begin position="108"/>
        <end position="128"/>
    </location>
</feature>
<keyword evidence="4" id="KW-1185">Reference proteome</keyword>
<feature type="transmembrane region" description="Helical" evidence="1">
    <location>
        <begin position="74"/>
        <end position="96"/>
    </location>
</feature>
<dbReference type="PANTHER" id="PTHR41307:SF1">
    <property type="entry name" value="MEMBRANE PROTEIN"/>
    <property type="match status" value="1"/>
</dbReference>
<evidence type="ECO:0000313" key="4">
    <source>
        <dbReference type="Proteomes" id="UP000198897"/>
    </source>
</evidence>
<dbReference type="AlphaFoldDB" id="A0A1I2KCQ1"/>
<accession>A0A1I2KCQ1</accession>
<dbReference type="EMBL" id="FOOG01000004">
    <property type="protein sequence ID" value="SFF63990.1"/>
    <property type="molecule type" value="Genomic_DNA"/>
</dbReference>
<feature type="transmembrane region" description="Helical" evidence="1">
    <location>
        <begin position="223"/>
        <end position="242"/>
    </location>
</feature>
<keyword evidence="1" id="KW-0812">Transmembrane</keyword>
<keyword evidence="1" id="KW-1133">Transmembrane helix</keyword>
<dbReference type="InterPro" id="IPR012963">
    <property type="entry name" value="HAAS_TM"/>
</dbReference>
<keyword evidence="1" id="KW-0472">Membrane</keyword>